<evidence type="ECO:0000256" key="6">
    <source>
        <dbReference type="ARBA" id="ARBA00023136"/>
    </source>
</evidence>
<evidence type="ECO:0000256" key="4">
    <source>
        <dbReference type="ARBA" id="ARBA00022692"/>
    </source>
</evidence>
<feature type="domain" description="CN hydrolase" evidence="9">
    <location>
        <begin position="232"/>
        <end position="494"/>
    </location>
</feature>
<evidence type="ECO:0000313" key="10">
    <source>
        <dbReference type="EMBL" id="MCZ4550701.1"/>
    </source>
</evidence>
<comment type="subcellular location">
    <subcellularLocation>
        <location evidence="1 8">Cell membrane</location>
        <topology evidence="1 8">Multi-pass membrane protein</topology>
    </subcellularLocation>
</comment>
<dbReference type="NCBIfam" id="TIGR00546">
    <property type="entry name" value="lnt"/>
    <property type="match status" value="1"/>
</dbReference>
<keyword evidence="4 8" id="KW-0812">Transmembrane</keyword>
<dbReference type="HAMAP" id="MF_01148">
    <property type="entry name" value="Lnt"/>
    <property type="match status" value="1"/>
</dbReference>
<dbReference type="PROSITE" id="PS50263">
    <property type="entry name" value="CN_HYDROLASE"/>
    <property type="match status" value="1"/>
</dbReference>
<protein>
    <recommendedName>
        <fullName evidence="8">Apolipoprotein N-acyltransferase</fullName>
        <shortName evidence="8">ALP N-acyltransferase</shortName>
        <ecNumber evidence="8">2.3.1.269</ecNumber>
    </recommendedName>
</protein>
<organism evidence="10 11">
    <name type="scientific">Gordonia rubripertincta</name>
    <name type="common">Rhodococcus corallinus</name>
    <dbReference type="NCBI Taxonomy" id="36822"/>
    <lineage>
        <taxon>Bacteria</taxon>
        <taxon>Bacillati</taxon>
        <taxon>Actinomycetota</taxon>
        <taxon>Actinomycetes</taxon>
        <taxon>Mycobacteriales</taxon>
        <taxon>Gordoniaceae</taxon>
        <taxon>Gordonia</taxon>
    </lineage>
</organism>
<keyword evidence="5 8" id="KW-1133">Transmembrane helix</keyword>
<comment type="similarity">
    <text evidence="8">Belongs to the CN hydrolase family. Apolipoprotein N-acyltransferase subfamily.</text>
</comment>
<proteinExistence type="inferred from homology"/>
<dbReference type="PANTHER" id="PTHR38686">
    <property type="entry name" value="APOLIPOPROTEIN N-ACYLTRANSFERASE"/>
    <property type="match status" value="1"/>
</dbReference>
<dbReference type="CDD" id="cd07571">
    <property type="entry name" value="ALP_N-acyl_transferase"/>
    <property type="match status" value="1"/>
</dbReference>
<dbReference type="EMBL" id="JAPWIE010000003">
    <property type="protein sequence ID" value="MCZ4550701.1"/>
    <property type="molecule type" value="Genomic_DNA"/>
</dbReference>
<dbReference type="EC" id="2.3.1.269" evidence="8"/>
<comment type="caution">
    <text evidence="10">The sequence shown here is derived from an EMBL/GenBank/DDBJ whole genome shotgun (WGS) entry which is preliminary data.</text>
</comment>
<evidence type="ECO:0000256" key="8">
    <source>
        <dbReference type="HAMAP-Rule" id="MF_01148"/>
    </source>
</evidence>
<dbReference type="InterPro" id="IPR004563">
    <property type="entry name" value="Apolipo_AcylTrfase"/>
</dbReference>
<evidence type="ECO:0000256" key="1">
    <source>
        <dbReference type="ARBA" id="ARBA00004651"/>
    </source>
</evidence>
<sequence length="542" mass="57845">MTTEADSPGSRSSVGFFRSRQFLFRTAGSVAGGLLMWAAFPPRNLWFLGIVSLAFLAGSLGGVVRFREGFWYGFVYGLAFFLPLLPWIGVYVGPLPWVALAIVLSLYTGLFGILAVRTTTLPLGPLWFAITWVAVEWARSSFPFGGFPWGRVAFGQIGGPMLSLASIGGAPLVSFGVALTGAALAALAGALVRDPRRWRAVIPATALVLLAPVVAAALWPSVDGRNTSDDTITVAAIQGNVPRLGLDFNSQRRAVLDNHVRETMRLAEAVKAGDSPQPDIVLWPENASDIDPTANSDAAAEITAASIAINAPIMVGTLVRNPDGRPTNTVLVWDGRLAADGQQIRGRYDKHIIQPFGEYLPWRGFFTHFSSYAEQAGNFKAGTGPGVVDVDIANGRQVTVGVSTCWEIAFDRSARGAVQSGAEFLSVPTNNATFGRTQMTYQQLAMSQLRAVEHGRAVVVSATSGVSSIIAPDGHSMSRSGFFEPAALVNTIPLNTEQTIATTIGPWPERLAVLLGICAFLYLLAPGVRFRGWSKEEHGDGA</sequence>
<feature type="transmembrane region" description="Helical" evidence="8">
    <location>
        <begin position="123"/>
        <end position="142"/>
    </location>
</feature>
<dbReference type="Gene3D" id="3.60.110.10">
    <property type="entry name" value="Carbon-nitrogen hydrolase"/>
    <property type="match status" value="1"/>
</dbReference>
<reference evidence="10" key="1">
    <citation type="submission" date="2022-12" db="EMBL/GenBank/DDBJ databases">
        <authorList>
            <person name="Krivoruchko A.V."/>
            <person name="Elkin A."/>
        </authorList>
    </citation>
    <scope>NUCLEOTIDE SEQUENCE</scope>
    <source>
        <strain evidence="10">IEGM 1388</strain>
    </source>
</reference>
<dbReference type="RefSeq" id="WP_246833171.1">
    <property type="nucleotide sequence ID" value="NZ_JAPWIE010000003.1"/>
</dbReference>
<accession>A0ABT4MUN3</accession>
<dbReference type="Proteomes" id="UP001067235">
    <property type="component" value="Unassembled WGS sequence"/>
</dbReference>
<dbReference type="Pfam" id="PF00795">
    <property type="entry name" value="CN_hydrolase"/>
    <property type="match status" value="1"/>
</dbReference>
<evidence type="ECO:0000259" key="9">
    <source>
        <dbReference type="PROSITE" id="PS50263"/>
    </source>
</evidence>
<keyword evidence="6 8" id="KW-0472">Membrane</keyword>
<dbReference type="InterPro" id="IPR036526">
    <property type="entry name" value="C-N_Hydrolase_sf"/>
</dbReference>
<feature type="transmembrane region" description="Helical" evidence="8">
    <location>
        <begin position="200"/>
        <end position="219"/>
    </location>
</feature>
<dbReference type="PANTHER" id="PTHR38686:SF1">
    <property type="entry name" value="APOLIPOPROTEIN N-ACYLTRANSFERASE"/>
    <property type="match status" value="1"/>
</dbReference>
<keyword evidence="11" id="KW-1185">Reference proteome</keyword>
<comment type="pathway">
    <text evidence="8">Protein modification; lipoprotein biosynthesis (N-acyl transfer).</text>
</comment>
<evidence type="ECO:0000256" key="7">
    <source>
        <dbReference type="ARBA" id="ARBA00023315"/>
    </source>
</evidence>
<dbReference type="InterPro" id="IPR003010">
    <property type="entry name" value="C-N_Hydrolase"/>
</dbReference>
<gene>
    <name evidence="8 10" type="primary">lnt</name>
    <name evidence="10" type="ORF">O4213_11975</name>
</gene>
<evidence type="ECO:0000256" key="3">
    <source>
        <dbReference type="ARBA" id="ARBA00022679"/>
    </source>
</evidence>
<keyword evidence="2 8" id="KW-1003">Cell membrane</keyword>
<feature type="transmembrane region" description="Helical" evidence="8">
    <location>
        <begin position="46"/>
        <end position="64"/>
    </location>
</feature>
<feature type="transmembrane region" description="Helical" evidence="8">
    <location>
        <begin position="71"/>
        <end position="89"/>
    </location>
</feature>
<evidence type="ECO:0000256" key="2">
    <source>
        <dbReference type="ARBA" id="ARBA00022475"/>
    </source>
</evidence>
<keyword evidence="3 8" id="KW-0808">Transferase</keyword>
<evidence type="ECO:0000313" key="11">
    <source>
        <dbReference type="Proteomes" id="UP001067235"/>
    </source>
</evidence>
<keyword evidence="7 8" id="KW-0012">Acyltransferase</keyword>
<feature type="transmembrane region" description="Helical" evidence="8">
    <location>
        <begin position="162"/>
        <end position="188"/>
    </location>
</feature>
<feature type="transmembrane region" description="Helical" evidence="8">
    <location>
        <begin position="22"/>
        <end position="40"/>
    </location>
</feature>
<comment type="catalytic activity">
    <reaction evidence="8">
        <text>N-terminal S-1,2-diacyl-sn-glyceryl-L-cysteinyl-[lipoprotein] + a glycerophospholipid = N-acyl-S-1,2-diacyl-sn-glyceryl-L-cysteinyl-[lipoprotein] + a 2-acyl-sn-glycero-3-phospholipid + H(+)</text>
        <dbReference type="Rhea" id="RHEA:48228"/>
        <dbReference type="Rhea" id="RHEA-COMP:14681"/>
        <dbReference type="Rhea" id="RHEA-COMP:14684"/>
        <dbReference type="ChEBI" id="CHEBI:15378"/>
        <dbReference type="ChEBI" id="CHEBI:136912"/>
        <dbReference type="ChEBI" id="CHEBI:140656"/>
        <dbReference type="ChEBI" id="CHEBI:140657"/>
        <dbReference type="ChEBI" id="CHEBI:140660"/>
        <dbReference type="EC" id="2.3.1.269"/>
    </reaction>
</comment>
<dbReference type="SUPFAM" id="SSF56317">
    <property type="entry name" value="Carbon-nitrogen hydrolase"/>
    <property type="match status" value="1"/>
</dbReference>
<dbReference type="InterPro" id="IPR045378">
    <property type="entry name" value="LNT_N"/>
</dbReference>
<dbReference type="Pfam" id="PF20154">
    <property type="entry name" value="LNT_N"/>
    <property type="match status" value="1"/>
</dbReference>
<evidence type="ECO:0000256" key="5">
    <source>
        <dbReference type="ARBA" id="ARBA00022989"/>
    </source>
</evidence>
<name>A0ABT4MUN3_GORRU</name>
<comment type="function">
    <text evidence="8">Catalyzes the phospholipid dependent N-acylation of the N-terminal cysteine of apolipoprotein, the last step in lipoprotein maturation.</text>
</comment>
<feature type="transmembrane region" description="Helical" evidence="8">
    <location>
        <begin position="95"/>
        <end position="116"/>
    </location>
</feature>